<dbReference type="OrthoDB" id="2857at2157"/>
<proteinExistence type="inferred from homology"/>
<dbReference type="SMART" id="SM00448">
    <property type="entry name" value="REC"/>
    <property type="match status" value="1"/>
</dbReference>
<dbReference type="InterPro" id="IPR008248">
    <property type="entry name" value="CheB-like"/>
</dbReference>
<dbReference type="Pfam" id="PF01339">
    <property type="entry name" value="CheB_methylest"/>
    <property type="match status" value="1"/>
</dbReference>
<name>A0A3G1B4Z9_9ARCH</name>
<dbReference type="InterPro" id="IPR035909">
    <property type="entry name" value="CheB_C"/>
</dbReference>
<dbReference type="Proteomes" id="UP000266745">
    <property type="component" value="Chromosome"/>
</dbReference>
<dbReference type="InterPro" id="IPR011006">
    <property type="entry name" value="CheY-like_superfamily"/>
</dbReference>
<dbReference type="Gene3D" id="3.40.50.2300">
    <property type="match status" value="1"/>
</dbReference>
<evidence type="ECO:0000259" key="7">
    <source>
        <dbReference type="PROSITE" id="PS50122"/>
    </source>
</evidence>
<dbReference type="InterPro" id="IPR001789">
    <property type="entry name" value="Sig_transdc_resp-reg_receiver"/>
</dbReference>
<evidence type="ECO:0000256" key="1">
    <source>
        <dbReference type="ARBA" id="ARBA00022490"/>
    </source>
</evidence>
<dbReference type="Pfam" id="PF00072">
    <property type="entry name" value="Response_reg"/>
    <property type="match status" value="1"/>
</dbReference>
<dbReference type="PROSITE" id="PS50122">
    <property type="entry name" value="CHEB"/>
    <property type="match status" value="1"/>
</dbReference>
<dbReference type="InterPro" id="IPR000673">
    <property type="entry name" value="Sig_transdc_resp-reg_Me-estase"/>
</dbReference>
<evidence type="ECO:0000256" key="4">
    <source>
        <dbReference type="ARBA" id="ARBA00048267"/>
    </source>
</evidence>
<organism evidence="8 9">
    <name type="scientific">Candidatus Nitrosotenuis cloacae</name>
    <dbReference type="NCBI Taxonomy" id="1603555"/>
    <lineage>
        <taxon>Archaea</taxon>
        <taxon>Nitrososphaerota</taxon>
        <taxon>Candidatus Nitrosotenuis</taxon>
    </lineage>
</organism>
<comment type="catalytic activity">
    <reaction evidence="5">
        <text>L-glutaminyl-[protein] + H2O = L-glutamyl-[protein] + NH4(+)</text>
        <dbReference type="Rhea" id="RHEA:16441"/>
        <dbReference type="Rhea" id="RHEA-COMP:10207"/>
        <dbReference type="Rhea" id="RHEA-COMP:10208"/>
        <dbReference type="ChEBI" id="CHEBI:15377"/>
        <dbReference type="ChEBI" id="CHEBI:28938"/>
        <dbReference type="ChEBI" id="CHEBI:29973"/>
        <dbReference type="ChEBI" id="CHEBI:30011"/>
        <dbReference type="EC" id="3.5.1.44"/>
    </reaction>
</comment>
<feature type="domain" description="CheB-type methylesterase" evidence="7">
    <location>
        <begin position="149"/>
        <end position="339"/>
    </location>
</feature>
<dbReference type="EC" id="3.5.1.44" evidence="5"/>
<comment type="function">
    <text evidence="5">Involved in chemotaxis. Part of a chemotaxis signal transduction system that modulates chemotaxis in response to various stimuli. Catalyzes the demethylation of specific methylglutamate residues introduced into the chemoreceptors (methyl-accepting chemotaxis proteins or MCP) by CheR. Also mediates the irreversible deamidation of specific glutamine residues to glutamic acid.</text>
</comment>
<evidence type="ECO:0000259" key="6">
    <source>
        <dbReference type="PROSITE" id="PS50110"/>
    </source>
</evidence>
<dbReference type="EMBL" id="CP011097">
    <property type="protein sequence ID" value="AJZ76668.1"/>
    <property type="molecule type" value="Genomic_DNA"/>
</dbReference>
<dbReference type="EC" id="3.1.1.61" evidence="5"/>
<gene>
    <name evidence="5" type="primary">cheB</name>
    <name evidence="8" type="ORF">SU86_005520</name>
</gene>
<feature type="active site" evidence="5">
    <location>
        <position position="188"/>
    </location>
</feature>
<sequence length="342" mass="36518">MIINDSAYMSTLLKDLVSTETIQVYDIARDGVEGLRKITLQKPDVILLDLEMPRMDGVTFIEEMVKRGILIPTILVSSFSQDGAKIVLDALENGAIDFVPISQVNPDGTNHLKETLITKITGAAKCDPYKLVVEKIGTLRPKRKAIVSSQAASIVVTIASSTGGPNIVQTILAGLPADLPAGVLVVQHMPKGFTQKFAERLNEASEITVKEAQEGDLITQGVALVAPGDLHMEVDSNLKIKLINGPKRFGVRPAANVTMVSASEFFGANTVGVTLTGMGHDGAFGMKTIKRRGGKTFAQDEKSSVVFGMAKAAVDLNAVDQLLPPEKMAGAIVEEVKKLVTK</sequence>
<keyword evidence="9" id="KW-1185">Reference proteome</keyword>
<comment type="similarity">
    <text evidence="5">Belongs to the CheB family.</text>
</comment>
<dbReference type="PANTHER" id="PTHR42872">
    <property type="entry name" value="PROTEIN-GLUTAMATE METHYLESTERASE/PROTEIN-GLUTAMINE GLUTAMINASE"/>
    <property type="match status" value="1"/>
</dbReference>
<dbReference type="AlphaFoldDB" id="A0A3G1B4Z9"/>
<evidence type="ECO:0000256" key="2">
    <source>
        <dbReference type="ARBA" id="ARBA00022500"/>
    </source>
</evidence>
<dbReference type="GO" id="GO:0005737">
    <property type="term" value="C:cytoplasm"/>
    <property type="evidence" value="ECO:0007669"/>
    <property type="project" value="UniProtKB-SubCell"/>
</dbReference>
<dbReference type="HAMAP" id="MF_00099">
    <property type="entry name" value="CheB_chemtxs"/>
    <property type="match status" value="1"/>
</dbReference>
<dbReference type="STRING" id="1603555.SU86_005520"/>
<dbReference type="Gene3D" id="3.40.50.180">
    <property type="entry name" value="Methylesterase CheB, C-terminal domain"/>
    <property type="match status" value="1"/>
</dbReference>
<dbReference type="PROSITE" id="PS50110">
    <property type="entry name" value="RESPONSE_REGULATORY"/>
    <property type="match status" value="1"/>
</dbReference>
<feature type="domain" description="Response regulatory" evidence="6">
    <location>
        <begin position="1"/>
        <end position="116"/>
    </location>
</feature>
<evidence type="ECO:0000256" key="3">
    <source>
        <dbReference type="ARBA" id="ARBA00022801"/>
    </source>
</evidence>
<dbReference type="CDD" id="cd16432">
    <property type="entry name" value="CheB_Rec"/>
    <property type="match status" value="1"/>
</dbReference>
<dbReference type="NCBIfam" id="NF001965">
    <property type="entry name" value="PRK00742.1"/>
    <property type="match status" value="1"/>
</dbReference>
<dbReference type="PANTHER" id="PTHR42872:SF6">
    <property type="entry name" value="PROTEIN-GLUTAMATE METHYLESTERASE_PROTEIN-GLUTAMINE GLUTAMINASE"/>
    <property type="match status" value="1"/>
</dbReference>
<dbReference type="GO" id="GO:0006935">
    <property type="term" value="P:chemotaxis"/>
    <property type="evidence" value="ECO:0007669"/>
    <property type="project" value="UniProtKB-UniRule"/>
</dbReference>
<evidence type="ECO:0000256" key="5">
    <source>
        <dbReference type="HAMAP-Rule" id="MF_00099"/>
    </source>
</evidence>
<dbReference type="SUPFAM" id="SSF52172">
    <property type="entry name" value="CheY-like"/>
    <property type="match status" value="1"/>
</dbReference>
<keyword evidence="1 5" id="KW-0963">Cytoplasm</keyword>
<comment type="PTM">
    <text evidence="5">Phosphorylated by CheA. Phosphorylation of the N-terminal regulatory domain activates the methylesterase activity.</text>
</comment>
<evidence type="ECO:0000313" key="9">
    <source>
        <dbReference type="Proteomes" id="UP000266745"/>
    </source>
</evidence>
<dbReference type="PIRSF" id="PIRSF000876">
    <property type="entry name" value="RR_chemtxs_CheB"/>
    <property type="match status" value="1"/>
</dbReference>
<keyword evidence="5" id="KW-0597">Phosphoprotein</keyword>
<comment type="catalytic activity">
    <reaction evidence="4 5">
        <text>[protein]-L-glutamate 5-O-methyl ester + H2O = L-glutamyl-[protein] + methanol + H(+)</text>
        <dbReference type="Rhea" id="RHEA:23236"/>
        <dbReference type="Rhea" id="RHEA-COMP:10208"/>
        <dbReference type="Rhea" id="RHEA-COMP:10311"/>
        <dbReference type="ChEBI" id="CHEBI:15377"/>
        <dbReference type="ChEBI" id="CHEBI:15378"/>
        <dbReference type="ChEBI" id="CHEBI:17790"/>
        <dbReference type="ChEBI" id="CHEBI:29973"/>
        <dbReference type="ChEBI" id="CHEBI:82795"/>
        <dbReference type="EC" id="3.1.1.61"/>
    </reaction>
</comment>
<dbReference type="CDD" id="cd17541">
    <property type="entry name" value="REC_CheB-like"/>
    <property type="match status" value="1"/>
</dbReference>
<protein>
    <recommendedName>
        <fullName evidence="5">Protein-glutamate methylesterase/protein-glutamine glutaminase</fullName>
        <ecNumber evidence="5">3.1.1.61</ecNumber>
        <ecNumber evidence="5">3.5.1.44</ecNumber>
    </recommendedName>
</protein>
<feature type="modified residue" description="4-aspartylphosphate" evidence="5">
    <location>
        <position position="49"/>
    </location>
</feature>
<reference evidence="8 9" key="1">
    <citation type="journal article" date="2016" name="Sci. Rep.">
        <title>A novel ammonia-oxidizing archaeon from wastewater treatment plant: Its enrichment, physiological and genomic characteristics.</title>
        <authorList>
            <person name="Li Y."/>
            <person name="Ding K."/>
            <person name="Wen X."/>
            <person name="Zhang B."/>
            <person name="Shen B."/>
            <person name="Yang Y."/>
        </authorList>
    </citation>
    <scope>NUCLEOTIDE SEQUENCE [LARGE SCALE GENOMIC DNA]</scope>
    <source>
        <strain evidence="8 9">SAT1</strain>
    </source>
</reference>
<keyword evidence="2 5" id="KW-0145">Chemotaxis</keyword>
<dbReference type="GO" id="GO:0050568">
    <property type="term" value="F:protein-glutamine glutaminase activity"/>
    <property type="evidence" value="ECO:0007669"/>
    <property type="project" value="UniProtKB-UniRule"/>
</dbReference>
<dbReference type="KEGG" id="tah:SU86_005520"/>
<feature type="active site" evidence="5">
    <location>
        <position position="281"/>
    </location>
</feature>
<accession>A0A3G1B4Z9</accession>
<keyword evidence="3 5" id="KW-0378">Hydrolase</keyword>
<comment type="subcellular location">
    <subcellularLocation>
        <location evidence="5">Cytoplasm</location>
    </subcellularLocation>
</comment>
<dbReference type="GO" id="GO:0000156">
    <property type="term" value="F:phosphorelay response regulator activity"/>
    <property type="evidence" value="ECO:0007669"/>
    <property type="project" value="InterPro"/>
</dbReference>
<comment type="domain">
    <text evidence="5">Contains a C-terminal catalytic domain, and an N-terminal region which modulates catalytic activity.</text>
</comment>
<feature type="active site" evidence="5">
    <location>
        <position position="161"/>
    </location>
</feature>
<dbReference type="GO" id="GO:0008984">
    <property type="term" value="F:protein-glutamate methylesterase activity"/>
    <property type="evidence" value="ECO:0007669"/>
    <property type="project" value="UniProtKB-UniRule"/>
</dbReference>
<evidence type="ECO:0000313" key="8">
    <source>
        <dbReference type="EMBL" id="AJZ76668.1"/>
    </source>
</evidence>
<dbReference type="SUPFAM" id="SSF52738">
    <property type="entry name" value="Methylesterase CheB, C-terminal domain"/>
    <property type="match status" value="1"/>
</dbReference>